<sequence>MKFAIFALALAGIVSAAEKTMFDVLPECTHDCLAKAIKGSSDCKDDDSECLCETDNYRNIYSGAEACVLQACGAAKSVEEILPAAASFCYEVTGGATAPPVDGTAKETNTTGTGVESTATTGTPGAVSDSTETASANGAVSMGSIRGLGMLVLGLVAAF</sequence>
<reference evidence="19" key="2">
    <citation type="submission" date="2020-05" db="EMBL/GenBank/DDBJ databases">
        <authorList>
            <person name="Kim H.-S."/>
            <person name="Proctor R.H."/>
            <person name="Brown D.W."/>
        </authorList>
    </citation>
    <scope>NUCLEOTIDE SEQUENCE</scope>
    <source>
        <strain evidence="19">NRRL 22465</strain>
    </source>
</reference>
<evidence type="ECO:0000256" key="8">
    <source>
        <dbReference type="ARBA" id="ARBA00022723"/>
    </source>
</evidence>
<dbReference type="PANTHER" id="PTHR37928">
    <property type="entry name" value="CFEM DOMAIN PROTEIN (AFU_ORTHOLOGUE AFUA_6G14090)"/>
    <property type="match status" value="1"/>
</dbReference>
<evidence type="ECO:0000256" key="2">
    <source>
        <dbReference type="ARBA" id="ARBA00004613"/>
    </source>
</evidence>
<evidence type="ECO:0000256" key="14">
    <source>
        <dbReference type="ARBA" id="ARBA00023288"/>
    </source>
</evidence>
<feature type="compositionally biased region" description="Low complexity" evidence="16">
    <location>
        <begin position="108"/>
        <end position="123"/>
    </location>
</feature>
<evidence type="ECO:0000256" key="17">
    <source>
        <dbReference type="SAM" id="SignalP"/>
    </source>
</evidence>
<feature type="signal peptide" evidence="17">
    <location>
        <begin position="1"/>
        <end position="16"/>
    </location>
</feature>
<dbReference type="GO" id="GO:0046872">
    <property type="term" value="F:metal ion binding"/>
    <property type="evidence" value="ECO:0007669"/>
    <property type="project" value="UniProtKB-UniRule"/>
</dbReference>
<dbReference type="Pfam" id="PF05730">
    <property type="entry name" value="CFEM"/>
    <property type="match status" value="1"/>
</dbReference>
<keyword evidence="11" id="KW-0472">Membrane</keyword>
<keyword evidence="10 15" id="KW-0408">Iron</keyword>
<gene>
    <name evidence="19" type="ORF">FZEAL_6130</name>
</gene>
<evidence type="ECO:0000256" key="1">
    <source>
        <dbReference type="ARBA" id="ARBA00004609"/>
    </source>
</evidence>
<comment type="similarity">
    <text evidence="3">Belongs to the RBT5 family.</text>
</comment>
<feature type="domain" description="CFEM" evidence="18">
    <location>
        <begin position="1"/>
        <end position="119"/>
    </location>
</feature>
<keyword evidence="6 15" id="KW-0349">Heme</keyword>
<evidence type="ECO:0000256" key="4">
    <source>
        <dbReference type="ARBA" id="ARBA00022475"/>
    </source>
</evidence>
<dbReference type="InterPro" id="IPR008427">
    <property type="entry name" value="Extracellular_membr_CFEM_dom"/>
</dbReference>
<feature type="disulfide bond" evidence="15">
    <location>
        <begin position="43"/>
        <end position="50"/>
    </location>
</feature>
<keyword evidence="8 15" id="KW-0479">Metal-binding</keyword>
<dbReference type="Proteomes" id="UP000635477">
    <property type="component" value="Unassembled WGS sequence"/>
</dbReference>
<keyword evidence="13" id="KW-0325">Glycoprotein</keyword>
<feature type="binding site" description="axial binding residue" evidence="15">
    <location>
        <position position="47"/>
    </location>
    <ligand>
        <name>heme</name>
        <dbReference type="ChEBI" id="CHEBI:30413"/>
    </ligand>
    <ligandPart>
        <name>Fe</name>
        <dbReference type="ChEBI" id="CHEBI:18248"/>
    </ligandPart>
</feature>
<evidence type="ECO:0000256" key="11">
    <source>
        <dbReference type="ARBA" id="ARBA00023136"/>
    </source>
</evidence>
<organism evidence="19 20">
    <name type="scientific">Fusarium zealandicum</name>
    <dbReference type="NCBI Taxonomy" id="1053134"/>
    <lineage>
        <taxon>Eukaryota</taxon>
        <taxon>Fungi</taxon>
        <taxon>Dikarya</taxon>
        <taxon>Ascomycota</taxon>
        <taxon>Pezizomycotina</taxon>
        <taxon>Sordariomycetes</taxon>
        <taxon>Hypocreomycetidae</taxon>
        <taxon>Hypocreales</taxon>
        <taxon>Nectriaceae</taxon>
        <taxon>Fusarium</taxon>
        <taxon>Fusarium staphyleae species complex</taxon>
    </lineage>
</organism>
<comment type="caution">
    <text evidence="15">Lacks conserved residue(s) required for the propagation of feature annotation.</text>
</comment>
<dbReference type="SMART" id="SM00747">
    <property type="entry name" value="CFEM"/>
    <property type="match status" value="1"/>
</dbReference>
<evidence type="ECO:0000256" key="10">
    <source>
        <dbReference type="ARBA" id="ARBA00023004"/>
    </source>
</evidence>
<dbReference type="AlphaFoldDB" id="A0A8H4UJ47"/>
<evidence type="ECO:0000256" key="5">
    <source>
        <dbReference type="ARBA" id="ARBA00022525"/>
    </source>
</evidence>
<evidence type="ECO:0000313" key="20">
    <source>
        <dbReference type="Proteomes" id="UP000635477"/>
    </source>
</evidence>
<accession>A0A8H4UJ47</accession>
<evidence type="ECO:0000256" key="9">
    <source>
        <dbReference type="ARBA" id="ARBA00022729"/>
    </source>
</evidence>
<name>A0A8H4UJ47_9HYPO</name>
<dbReference type="GO" id="GO:0098552">
    <property type="term" value="C:side of membrane"/>
    <property type="evidence" value="ECO:0007669"/>
    <property type="project" value="UniProtKB-KW"/>
</dbReference>
<dbReference type="PANTHER" id="PTHR37928:SF1">
    <property type="entry name" value="CFEM DOMAIN PROTEIN (AFU_ORTHOLOGUE AFUA_6G14090)"/>
    <property type="match status" value="1"/>
</dbReference>
<evidence type="ECO:0000259" key="18">
    <source>
        <dbReference type="PROSITE" id="PS52012"/>
    </source>
</evidence>
<evidence type="ECO:0000256" key="16">
    <source>
        <dbReference type="SAM" id="MobiDB-lite"/>
    </source>
</evidence>
<dbReference type="PROSITE" id="PS52012">
    <property type="entry name" value="CFEM"/>
    <property type="match status" value="1"/>
</dbReference>
<dbReference type="EMBL" id="JABEYC010000447">
    <property type="protein sequence ID" value="KAF4977307.1"/>
    <property type="molecule type" value="Genomic_DNA"/>
</dbReference>
<evidence type="ECO:0000256" key="3">
    <source>
        <dbReference type="ARBA" id="ARBA00010031"/>
    </source>
</evidence>
<keyword evidence="7" id="KW-0336">GPI-anchor</keyword>
<evidence type="ECO:0000256" key="12">
    <source>
        <dbReference type="ARBA" id="ARBA00023157"/>
    </source>
</evidence>
<evidence type="ECO:0000256" key="7">
    <source>
        <dbReference type="ARBA" id="ARBA00022622"/>
    </source>
</evidence>
<evidence type="ECO:0000256" key="6">
    <source>
        <dbReference type="ARBA" id="ARBA00022617"/>
    </source>
</evidence>
<protein>
    <recommendedName>
        <fullName evidence="18">CFEM domain-containing protein</fullName>
    </recommendedName>
</protein>
<keyword evidence="5" id="KW-0964">Secreted</keyword>
<evidence type="ECO:0000313" key="19">
    <source>
        <dbReference type="EMBL" id="KAF4977307.1"/>
    </source>
</evidence>
<keyword evidence="9 17" id="KW-0732">Signal</keyword>
<keyword evidence="20" id="KW-1185">Reference proteome</keyword>
<feature type="chain" id="PRO_5034473156" description="CFEM domain-containing protein" evidence="17">
    <location>
        <begin position="17"/>
        <end position="159"/>
    </location>
</feature>
<feature type="region of interest" description="Disordered" evidence="16">
    <location>
        <begin position="100"/>
        <end position="132"/>
    </location>
</feature>
<comment type="caution">
    <text evidence="19">The sequence shown here is derived from an EMBL/GenBank/DDBJ whole genome shotgun (WGS) entry which is preliminary data.</text>
</comment>
<keyword evidence="14" id="KW-0449">Lipoprotein</keyword>
<comment type="subcellular location">
    <subcellularLocation>
        <location evidence="1">Cell membrane</location>
        <topology evidence="1">Lipid-anchor</topology>
        <topology evidence="1">GPI-anchor</topology>
    </subcellularLocation>
    <subcellularLocation>
        <location evidence="2">Secreted</location>
    </subcellularLocation>
</comment>
<reference evidence="19" key="1">
    <citation type="journal article" date="2020" name="BMC Genomics">
        <title>Correction to: Identification and distribution of gene clusters required for synthesis of sphingolipid metabolism inhibitors in diverse species of the filamentous fungus Fusarium.</title>
        <authorList>
            <person name="Kim H.S."/>
            <person name="Lohmar J.M."/>
            <person name="Busman M."/>
            <person name="Brown D.W."/>
            <person name="Naumann T.A."/>
            <person name="Divon H.H."/>
            <person name="Lysoe E."/>
            <person name="Uhlig S."/>
            <person name="Proctor R.H."/>
        </authorList>
    </citation>
    <scope>NUCLEOTIDE SEQUENCE</scope>
    <source>
        <strain evidence="19">NRRL 22465</strain>
    </source>
</reference>
<evidence type="ECO:0000256" key="15">
    <source>
        <dbReference type="PROSITE-ProRule" id="PRU01356"/>
    </source>
</evidence>
<proteinExistence type="inferred from homology"/>
<dbReference type="OrthoDB" id="3767534at2759"/>
<keyword evidence="4" id="KW-1003">Cell membrane</keyword>
<dbReference type="GO" id="GO:0005886">
    <property type="term" value="C:plasma membrane"/>
    <property type="evidence" value="ECO:0007669"/>
    <property type="project" value="UniProtKB-SubCell"/>
</dbReference>
<keyword evidence="12 15" id="KW-1015">Disulfide bond</keyword>
<dbReference type="GO" id="GO:0005576">
    <property type="term" value="C:extracellular region"/>
    <property type="evidence" value="ECO:0007669"/>
    <property type="project" value="UniProtKB-SubCell"/>
</dbReference>
<evidence type="ECO:0000256" key="13">
    <source>
        <dbReference type="ARBA" id="ARBA00023180"/>
    </source>
</evidence>
<dbReference type="InterPro" id="IPR051735">
    <property type="entry name" value="CFEM_domain"/>
</dbReference>